<evidence type="ECO:0000256" key="4">
    <source>
        <dbReference type="ARBA" id="ARBA00022692"/>
    </source>
</evidence>
<dbReference type="Gene3D" id="1.10.8.500">
    <property type="entry name" value="HAMP domain in histidine kinase"/>
    <property type="match status" value="1"/>
</dbReference>
<feature type="transmembrane region" description="Helical" evidence="10">
    <location>
        <begin position="221"/>
        <end position="243"/>
    </location>
</feature>
<keyword evidence="14" id="KW-1185">Reference proteome</keyword>
<dbReference type="InterPro" id="IPR001905">
    <property type="entry name" value="Ammonium_transpt"/>
</dbReference>
<proteinExistence type="inferred from homology"/>
<feature type="transmembrane region" description="Helical" evidence="10">
    <location>
        <begin position="422"/>
        <end position="442"/>
    </location>
</feature>
<comment type="similarity">
    <text evidence="2">Belongs to the ammonia transporter channel (TC 1.A.11.2) family.</text>
</comment>
<feature type="transmembrane region" description="Helical" evidence="10">
    <location>
        <begin position="483"/>
        <end position="505"/>
    </location>
</feature>
<dbReference type="PANTHER" id="PTHR11730:SF6">
    <property type="entry name" value="AMMONIUM TRANSPORTER"/>
    <property type="match status" value="1"/>
</dbReference>
<evidence type="ECO:0000256" key="2">
    <source>
        <dbReference type="ARBA" id="ARBA00005887"/>
    </source>
</evidence>
<feature type="transmembrane region" description="Helical" evidence="10">
    <location>
        <begin position="333"/>
        <end position="351"/>
    </location>
</feature>
<keyword evidence="7" id="KW-0924">Ammonia transport</keyword>
<dbReference type="GO" id="GO:0016020">
    <property type="term" value="C:membrane"/>
    <property type="evidence" value="ECO:0007669"/>
    <property type="project" value="UniProtKB-SubCell"/>
</dbReference>
<evidence type="ECO:0000259" key="11">
    <source>
        <dbReference type="PROSITE" id="PS50111"/>
    </source>
</evidence>
<keyword evidence="4 10" id="KW-0812">Transmembrane</keyword>
<dbReference type="NCBIfam" id="TIGR00836">
    <property type="entry name" value="amt"/>
    <property type="match status" value="1"/>
</dbReference>
<evidence type="ECO:0000256" key="7">
    <source>
        <dbReference type="ARBA" id="ARBA00023177"/>
    </source>
</evidence>
<dbReference type="SMART" id="SM00304">
    <property type="entry name" value="HAMP"/>
    <property type="match status" value="2"/>
</dbReference>
<evidence type="ECO:0000313" key="14">
    <source>
        <dbReference type="Proteomes" id="UP000199412"/>
    </source>
</evidence>
<dbReference type="Pfam" id="PF00672">
    <property type="entry name" value="HAMP"/>
    <property type="match status" value="1"/>
</dbReference>
<evidence type="ECO:0000256" key="3">
    <source>
        <dbReference type="ARBA" id="ARBA00022448"/>
    </source>
</evidence>
<dbReference type="PANTHER" id="PTHR11730">
    <property type="entry name" value="AMMONIUM TRANSPORTER"/>
    <property type="match status" value="1"/>
</dbReference>
<dbReference type="GO" id="GO:0007165">
    <property type="term" value="P:signal transduction"/>
    <property type="evidence" value="ECO:0007669"/>
    <property type="project" value="UniProtKB-KW"/>
</dbReference>
<dbReference type="InterPro" id="IPR018047">
    <property type="entry name" value="Ammonium_transpt_CS"/>
</dbReference>
<dbReference type="InterPro" id="IPR029020">
    <property type="entry name" value="Ammonium/urea_transptr"/>
</dbReference>
<dbReference type="CDD" id="cd06225">
    <property type="entry name" value="HAMP"/>
    <property type="match status" value="1"/>
</dbReference>
<evidence type="ECO:0000256" key="1">
    <source>
        <dbReference type="ARBA" id="ARBA00004141"/>
    </source>
</evidence>
<evidence type="ECO:0000256" key="9">
    <source>
        <dbReference type="PROSITE-ProRule" id="PRU00284"/>
    </source>
</evidence>
<evidence type="ECO:0000256" key="6">
    <source>
        <dbReference type="ARBA" id="ARBA00023136"/>
    </source>
</evidence>
<dbReference type="GO" id="GO:0008519">
    <property type="term" value="F:ammonium channel activity"/>
    <property type="evidence" value="ECO:0007669"/>
    <property type="project" value="InterPro"/>
</dbReference>
<dbReference type="Gene3D" id="1.10.287.950">
    <property type="entry name" value="Methyl-accepting chemotaxis protein"/>
    <property type="match status" value="1"/>
</dbReference>
<dbReference type="Proteomes" id="UP000199412">
    <property type="component" value="Unassembled WGS sequence"/>
</dbReference>
<keyword evidence="6 10" id="KW-0472">Membrane</keyword>
<dbReference type="SMART" id="SM00283">
    <property type="entry name" value="MA"/>
    <property type="match status" value="1"/>
</dbReference>
<dbReference type="AlphaFoldDB" id="A0A1G6YRS7"/>
<dbReference type="PROSITE" id="PS50111">
    <property type="entry name" value="CHEMOTAXIS_TRANSDUC_2"/>
    <property type="match status" value="1"/>
</dbReference>
<dbReference type="SUPFAM" id="SSF111352">
    <property type="entry name" value="Ammonium transporter"/>
    <property type="match status" value="1"/>
</dbReference>
<organism evidence="13 14">
    <name type="scientific">Rhodospira trueperi</name>
    <dbReference type="NCBI Taxonomy" id="69960"/>
    <lineage>
        <taxon>Bacteria</taxon>
        <taxon>Pseudomonadati</taxon>
        <taxon>Pseudomonadota</taxon>
        <taxon>Alphaproteobacteria</taxon>
        <taxon>Rhodospirillales</taxon>
        <taxon>Rhodospirillaceae</taxon>
        <taxon>Rhodospira</taxon>
    </lineage>
</organism>
<dbReference type="PROSITE" id="PS01219">
    <property type="entry name" value="AMMONIUM_TRANSP"/>
    <property type="match status" value="1"/>
</dbReference>
<dbReference type="InterPro" id="IPR024041">
    <property type="entry name" value="NH4_transpt_AmtB-like_dom"/>
</dbReference>
<keyword evidence="5 10" id="KW-1133">Transmembrane helix</keyword>
<feature type="transmembrane region" description="Helical" evidence="10">
    <location>
        <begin position="180"/>
        <end position="201"/>
    </location>
</feature>
<evidence type="ECO:0000313" key="13">
    <source>
        <dbReference type="EMBL" id="SDD92367.1"/>
    </source>
</evidence>
<keyword evidence="3" id="KW-0813">Transport</keyword>
<evidence type="ECO:0000259" key="12">
    <source>
        <dbReference type="PROSITE" id="PS50885"/>
    </source>
</evidence>
<evidence type="ECO:0000256" key="5">
    <source>
        <dbReference type="ARBA" id="ARBA00022989"/>
    </source>
</evidence>
<dbReference type="GO" id="GO:0097272">
    <property type="term" value="P:ammonium homeostasis"/>
    <property type="evidence" value="ECO:0007669"/>
    <property type="project" value="TreeGrafter"/>
</dbReference>
<comment type="similarity">
    <text evidence="8">Belongs to the methyl-accepting chemotaxis (MCP) protein family.</text>
</comment>
<dbReference type="Pfam" id="PF00015">
    <property type="entry name" value="MCPsignal"/>
    <property type="match status" value="1"/>
</dbReference>
<name>A0A1G6YRS7_9PROT</name>
<feature type="domain" description="HAMP" evidence="12">
    <location>
        <begin position="539"/>
        <end position="584"/>
    </location>
</feature>
<feature type="domain" description="Methyl-accepting transducer" evidence="11">
    <location>
        <begin position="617"/>
        <end position="846"/>
    </location>
</feature>
<feature type="transmembrane region" description="Helical" evidence="10">
    <location>
        <begin position="291"/>
        <end position="312"/>
    </location>
</feature>
<dbReference type="InterPro" id="IPR003660">
    <property type="entry name" value="HAMP_dom"/>
</dbReference>
<sequence length="927" mass="96612">MSLGGDRGRPIISAAHTSACTPSMMTTSLPPHACPRSENCYCLMKIREIKLTNWAAGMGCLIKRQLGRRIAEGSEAMDRMGRTRSRTRTEGGALRAAGLLAVVIAVLLATGAPSHAETLADLRAEMEVALASQQASMDHMWTMTAAALVFLMQAGFLLLEAGMVRSKNSINVAQKNIADFVIATAGFYVIGFGVMFGPSLLGGGWLGWGGLTFGQLDDWSYTFFVFQVVFCGTAATIVSGAVAERMSFTAYLAVTCFISILIYPVFGHWAWGNLLNGDNPAILADMGFIDFAGSTVVHSVGGWVALAGVIVIGPRIGRFDPETGKPLPIHGHSAVLSTAGAILLWVGWIGFNGGSTTTGDPAFAHIISNTILAGAFGSIASMLIGRQVDGLFRPDRAINGVLGGLVGITAGCDAVSTYGAVFIGLSSGVVVVLAAHVIEYWLRLDDCIGAVPVHGVCGAWGTIMAGALAVPEALAASDRLTQVGVQMLGVGMGFLWAFGTAYIFFRLLDATIGIRVSAEEELQGLNVAEHGTTLGTGMLQKAMLELATGAGDLSHRLDDSTGDESGELAGSFNLLMERLQGMILNVAGNAHILLQSSMDLRGISDTMSQDAGVMTDRAGHVASMTDDVADRVGNMSEGVGTLNENVLDIANAARTMSGHVVNASSNVEEISQAITAIANTAREAAQTAANASSRASEAGGSVETLSGAVGEITKVVDAIRAIAGQTRMLALNAAIEAQRAGSAGKGFQVVANEVKGLADEAAEAADEIAHRINAVRDGTSSAVAVIADVSKVIEEVHASVARIDDAVEQQSRSTEAISSGMARAAEEARTISDAIEHVSTTAREVSFDARHAAQETHSVFHIVNQVNDAARDSTTTAHDVQAAAREVFRIARELESMVGKLGGARAALDRIDTKATDLANREAADAI</sequence>
<feature type="transmembrane region" description="Helical" evidence="10">
    <location>
        <begin position="92"/>
        <end position="112"/>
    </location>
</feature>
<accession>A0A1G6YRS7</accession>
<dbReference type="InterPro" id="IPR004089">
    <property type="entry name" value="MCPsignal_dom"/>
</dbReference>
<dbReference type="STRING" id="69960.SAMN05421720_10286"/>
<protein>
    <submittedName>
        <fullName evidence="13">Ammonium transporter, Amt family</fullName>
    </submittedName>
</protein>
<feature type="transmembrane region" description="Helical" evidence="10">
    <location>
        <begin position="250"/>
        <end position="271"/>
    </location>
</feature>
<evidence type="ECO:0000256" key="8">
    <source>
        <dbReference type="ARBA" id="ARBA00029447"/>
    </source>
</evidence>
<feature type="transmembrane region" description="Helical" evidence="10">
    <location>
        <begin position="363"/>
        <end position="385"/>
    </location>
</feature>
<keyword evidence="9" id="KW-0807">Transducer</keyword>
<dbReference type="PROSITE" id="PS50885">
    <property type="entry name" value="HAMP"/>
    <property type="match status" value="1"/>
</dbReference>
<evidence type="ECO:0000256" key="10">
    <source>
        <dbReference type="SAM" id="Phobius"/>
    </source>
</evidence>
<reference evidence="13 14" key="1">
    <citation type="submission" date="2016-10" db="EMBL/GenBank/DDBJ databases">
        <authorList>
            <person name="de Groot N.N."/>
        </authorList>
    </citation>
    <scope>NUCLEOTIDE SEQUENCE [LARGE SCALE GENOMIC DNA]</scope>
    <source>
        <strain evidence="13 14">ATCC 700224</strain>
    </source>
</reference>
<dbReference type="EMBL" id="FNAP01000002">
    <property type="protein sequence ID" value="SDD92367.1"/>
    <property type="molecule type" value="Genomic_DNA"/>
</dbReference>
<gene>
    <name evidence="13" type="ORF">SAMN05421720_10286</name>
</gene>
<dbReference type="Pfam" id="PF00909">
    <property type="entry name" value="Ammonium_transp"/>
    <property type="match status" value="1"/>
</dbReference>
<feature type="transmembrane region" description="Helical" evidence="10">
    <location>
        <begin position="140"/>
        <end position="159"/>
    </location>
</feature>
<dbReference type="Gene3D" id="1.10.3430.10">
    <property type="entry name" value="Ammonium transporter AmtB like domains"/>
    <property type="match status" value="1"/>
</dbReference>
<dbReference type="SUPFAM" id="SSF58104">
    <property type="entry name" value="Methyl-accepting chemotaxis protein (MCP) signaling domain"/>
    <property type="match status" value="1"/>
</dbReference>
<feature type="transmembrane region" description="Helical" evidence="10">
    <location>
        <begin position="449"/>
        <end position="471"/>
    </location>
</feature>
<comment type="subcellular location">
    <subcellularLocation>
        <location evidence="1">Membrane</location>
        <topology evidence="1">Multi-pass membrane protein</topology>
    </subcellularLocation>
</comment>